<sequence>MKIVLTSDMLYVDSRAVIDAKKKISERNPKGWIDPQAFNELGDVWEALKKAYINNKNVEETLKEFVIKKFGVEREVVETVEIEGGIPEHWKEMKEGKIKFR</sequence>
<evidence type="ECO:0000313" key="1">
    <source>
        <dbReference type="EMBL" id="QQG45351.1"/>
    </source>
</evidence>
<organism evidence="1 2">
    <name type="scientific">Candidatus Sungiibacteriota bacterium</name>
    <dbReference type="NCBI Taxonomy" id="2750080"/>
    <lineage>
        <taxon>Bacteria</taxon>
        <taxon>Candidatus Sungiibacteriota</taxon>
    </lineage>
</organism>
<protein>
    <submittedName>
        <fullName evidence="1">Uncharacterized protein</fullName>
    </submittedName>
</protein>
<evidence type="ECO:0000313" key="2">
    <source>
        <dbReference type="Proteomes" id="UP000595618"/>
    </source>
</evidence>
<dbReference type="Proteomes" id="UP000595618">
    <property type="component" value="Chromosome"/>
</dbReference>
<gene>
    <name evidence="1" type="ORF">HYW89_00205</name>
</gene>
<reference evidence="1 2" key="1">
    <citation type="submission" date="2020-07" db="EMBL/GenBank/DDBJ databases">
        <title>Huge and variable diversity of episymbiotic CPR bacteria and DPANN archaea in groundwater ecosystems.</title>
        <authorList>
            <person name="He C.Y."/>
            <person name="Keren R."/>
            <person name="Whittaker M."/>
            <person name="Farag I.F."/>
            <person name="Doudna J."/>
            <person name="Cate J.H.D."/>
            <person name="Banfield J.F."/>
        </authorList>
    </citation>
    <scope>NUCLEOTIDE SEQUENCE [LARGE SCALE GENOMIC DNA]</scope>
    <source>
        <strain evidence="1">NC_groundwater_541_Ag_S-0.1um_46_50</strain>
    </source>
</reference>
<proteinExistence type="predicted"/>
<dbReference type="AlphaFoldDB" id="A0A7T5URC2"/>
<accession>A0A7T5URC2</accession>
<name>A0A7T5URC2_9BACT</name>
<dbReference type="EMBL" id="CP066690">
    <property type="protein sequence ID" value="QQG45351.1"/>
    <property type="molecule type" value="Genomic_DNA"/>
</dbReference>